<reference evidence="9" key="1">
    <citation type="journal article" date="2014" name="Int. J. Syst. Evol. Microbiol.">
        <title>Complete genome sequence of Corynebacterium casei LMG S-19264T (=DSM 44701T), isolated from a smear-ripened cheese.</title>
        <authorList>
            <consortium name="US DOE Joint Genome Institute (JGI-PGF)"/>
            <person name="Walter F."/>
            <person name="Albersmeier A."/>
            <person name="Kalinowski J."/>
            <person name="Ruckert C."/>
        </authorList>
    </citation>
    <scope>NUCLEOTIDE SEQUENCE</scope>
    <source>
        <strain evidence="9">JCM 5069</strain>
    </source>
</reference>
<dbReference type="SUPFAM" id="SSF46894">
    <property type="entry name" value="C-terminal effector domain of the bipartite response regulators"/>
    <property type="match status" value="1"/>
</dbReference>
<dbReference type="PANTHER" id="PTHR35807">
    <property type="entry name" value="TRANSCRIPTIONAL REGULATOR REDD-RELATED"/>
    <property type="match status" value="1"/>
</dbReference>
<comment type="similarity">
    <text evidence="1">Belongs to the AfsR/DnrI/RedD regulatory family.</text>
</comment>
<evidence type="ECO:0000256" key="7">
    <source>
        <dbReference type="SAM" id="MobiDB-lite"/>
    </source>
</evidence>
<dbReference type="Pfam" id="PF13191">
    <property type="entry name" value="AAA_16"/>
    <property type="match status" value="1"/>
</dbReference>
<dbReference type="PANTHER" id="PTHR35807:SF1">
    <property type="entry name" value="TRANSCRIPTIONAL REGULATOR REDD"/>
    <property type="match status" value="1"/>
</dbReference>
<dbReference type="InterPro" id="IPR041664">
    <property type="entry name" value="AAA_16"/>
</dbReference>
<evidence type="ECO:0000256" key="5">
    <source>
        <dbReference type="ARBA" id="ARBA00023163"/>
    </source>
</evidence>
<accession>A0A919GLY8</accession>
<dbReference type="AlphaFoldDB" id="A0A919GLY8"/>
<dbReference type="CDD" id="cd15831">
    <property type="entry name" value="BTAD"/>
    <property type="match status" value="1"/>
</dbReference>
<sequence length="709" mass="78157">MYSQLTSVGSVPENRSSESTAPTTVRAPAISLFGPLSVRLNGRSVKLGPPRQRAVLAVLLTDVGHVVPVPTMVDRLWGSEPPQQALASLHSYVSRLRKLLSHRPLPNGSRLEIQYRPPGYVLLAPTDEIDALRFEQLAQEAHQAAHTGDHAGAFRLFGAALRIWTAPPLDDLAEYPFAGQESVRLERIRLTVIEQRAEMAFLLRRDDVTLPELETEVSRNPLEERLVTLLMRAQYRMGRQADALRTFERTRHLLADELGVDPSLQLQRMHANILRHDPCLHLPEELPASEPKPLALAGTHRPAEPTTDPEAHPFVGRHDELATLIAAQRATWSGTGRTAVLLGEAGSGKTRLLQQFTATAGASDVITVQCPNMQGMPPYWPWARILRRALDVRPRFVRSLSGRTRRVLGHLVPELAPAHDEPSQQAPTTPTDFEFHDAITRALEILSRSPLILVVENLHWADLCSWEVLRFLVGQLTGARLTLLVSLRTFLPAHDPHLRKTLAALVQQPGVEIIHLGGLSQSETAALAATVTSRTAVPGSDVIAALHERTHGNPYFVLELARHLTDRTTLDDVRTMVPDSLRDVILERIGSLPEDVRTVLDMASVLAQGVPRVFLEDMTGQAGVVAEAVRAAQRGGLLRLESEEYESIDFEHSLVRDVVRQDLSEEAAVELRQRAVRSVIRQLPVLTPLAVPVTPADAALPGAKDARGR</sequence>
<dbReference type="EMBL" id="BNCD01000026">
    <property type="protein sequence ID" value="GHH87124.1"/>
    <property type="molecule type" value="Genomic_DNA"/>
</dbReference>
<keyword evidence="2" id="KW-0902">Two-component regulatory system</keyword>
<protein>
    <recommendedName>
        <fullName evidence="8">OmpR/PhoB-type domain-containing protein</fullName>
    </recommendedName>
</protein>
<proteinExistence type="inferred from homology"/>
<dbReference type="Gene3D" id="1.10.10.10">
    <property type="entry name" value="Winged helix-like DNA-binding domain superfamily/Winged helix DNA-binding domain"/>
    <property type="match status" value="1"/>
</dbReference>
<evidence type="ECO:0000256" key="3">
    <source>
        <dbReference type="ARBA" id="ARBA00023015"/>
    </source>
</evidence>
<evidence type="ECO:0000256" key="4">
    <source>
        <dbReference type="ARBA" id="ARBA00023125"/>
    </source>
</evidence>
<dbReference type="InterPro" id="IPR051677">
    <property type="entry name" value="AfsR-DnrI-RedD_regulator"/>
</dbReference>
<feature type="DNA-binding region" description="OmpR/PhoB-type" evidence="6">
    <location>
        <begin position="21"/>
        <end position="124"/>
    </location>
</feature>
<dbReference type="PROSITE" id="PS51755">
    <property type="entry name" value="OMPR_PHOB"/>
    <property type="match status" value="1"/>
</dbReference>
<dbReference type="GO" id="GO:0003677">
    <property type="term" value="F:DNA binding"/>
    <property type="evidence" value="ECO:0007669"/>
    <property type="project" value="UniProtKB-UniRule"/>
</dbReference>
<gene>
    <name evidence="9" type="ORF">GCM10018793_61690</name>
</gene>
<evidence type="ECO:0000256" key="2">
    <source>
        <dbReference type="ARBA" id="ARBA00023012"/>
    </source>
</evidence>
<feature type="region of interest" description="Disordered" evidence="7">
    <location>
        <begin position="1"/>
        <end position="23"/>
    </location>
</feature>
<dbReference type="InterPro" id="IPR016032">
    <property type="entry name" value="Sig_transdc_resp-reg_C-effctor"/>
</dbReference>
<dbReference type="Pfam" id="PF00486">
    <property type="entry name" value="Trans_reg_C"/>
    <property type="match status" value="1"/>
</dbReference>
<dbReference type="GO" id="GO:0006355">
    <property type="term" value="P:regulation of DNA-templated transcription"/>
    <property type="evidence" value="ECO:0007669"/>
    <property type="project" value="InterPro"/>
</dbReference>
<keyword evidence="3" id="KW-0805">Transcription regulation</keyword>
<dbReference type="InterPro" id="IPR036388">
    <property type="entry name" value="WH-like_DNA-bd_sf"/>
</dbReference>
<keyword evidence="4 6" id="KW-0238">DNA-binding</keyword>
<name>A0A919GLY8_9ACTN</name>
<dbReference type="SUPFAM" id="SSF48452">
    <property type="entry name" value="TPR-like"/>
    <property type="match status" value="1"/>
</dbReference>
<dbReference type="GO" id="GO:0000160">
    <property type="term" value="P:phosphorelay signal transduction system"/>
    <property type="evidence" value="ECO:0007669"/>
    <property type="project" value="UniProtKB-KW"/>
</dbReference>
<evidence type="ECO:0000256" key="1">
    <source>
        <dbReference type="ARBA" id="ARBA00005820"/>
    </source>
</evidence>
<feature type="domain" description="OmpR/PhoB-type" evidence="8">
    <location>
        <begin position="21"/>
        <end position="124"/>
    </location>
</feature>
<dbReference type="InterPro" id="IPR005158">
    <property type="entry name" value="BTAD"/>
</dbReference>
<dbReference type="InterPro" id="IPR001867">
    <property type="entry name" value="OmpR/PhoB-type_DNA-bd"/>
</dbReference>
<dbReference type="InterPro" id="IPR011990">
    <property type="entry name" value="TPR-like_helical_dom_sf"/>
</dbReference>
<dbReference type="Pfam" id="PF03704">
    <property type="entry name" value="BTAD"/>
    <property type="match status" value="1"/>
</dbReference>
<keyword evidence="5" id="KW-0804">Transcription</keyword>
<dbReference type="Proteomes" id="UP000603708">
    <property type="component" value="Unassembled WGS sequence"/>
</dbReference>
<evidence type="ECO:0000313" key="10">
    <source>
        <dbReference type="Proteomes" id="UP000603708"/>
    </source>
</evidence>
<dbReference type="RefSeq" id="WP_189937773.1">
    <property type="nucleotide sequence ID" value="NZ_BNCD01000026.1"/>
</dbReference>
<dbReference type="InterPro" id="IPR027417">
    <property type="entry name" value="P-loop_NTPase"/>
</dbReference>
<dbReference type="SMART" id="SM01043">
    <property type="entry name" value="BTAD"/>
    <property type="match status" value="1"/>
</dbReference>
<keyword evidence="10" id="KW-1185">Reference proteome</keyword>
<organism evidence="9 10">
    <name type="scientific">Streptomyces sulfonofaciens</name>
    <dbReference type="NCBI Taxonomy" id="68272"/>
    <lineage>
        <taxon>Bacteria</taxon>
        <taxon>Bacillati</taxon>
        <taxon>Actinomycetota</taxon>
        <taxon>Actinomycetes</taxon>
        <taxon>Kitasatosporales</taxon>
        <taxon>Streptomycetaceae</taxon>
        <taxon>Streptomyces</taxon>
    </lineage>
</organism>
<comment type="caution">
    <text evidence="9">The sequence shown here is derived from an EMBL/GenBank/DDBJ whole genome shotgun (WGS) entry which is preliminary data.</text>
</comment>
<evidence type="ECO:0000313" key="9">
    <source>
        <dbReference type="EMBL" id="GHH87124.1"/>
    </source>
</evidence>
<dbReference type="Gene3D" id="1.25.40.10">
    <property type="entry name" value="Tetratricopeptide repeat domain"/>
    <property type="match status" value="1"/>
</dbReference>
<reference evidence="9" key="2">
    <citation type="submission" date="2020-09" db="EMBL/GenBank/DDBJ databases">
        <authorList>
            <person name="Sun Q."/>
            <person name="Ohkuma M."/>
        </authorList>
    </citation>
    <scope>NUCLEOTIDE SEQUENCE</scope>
    <source>
        <strain evidence="9">JCM 5069</strain>
    </source>
</reference>
<evidence type="ECO:0000259" key="8">
    <source>
        <dbReference type="PROSITE" id="PS51755"/>
    </source>
</evidence>
<dbReference type="SMART" id="SM00862">
    <property type="entry name" value="Trans_reg_C"/>
    <property type="match status" value="1"/>
</dbReference>
<dbReference type="SUPFAM" id="SSF52540">
    <property type="entry name" value="P-loop containing nucleoside triphosphate hydrolases"/>
    <property type="match status" value="1"/>
</dbReference>
<evidence type="ECO:0000256" key="6">
    <source>
        <dbReference type="PROSITE-ProRule" id="PRU01091"/>
    </source>
</evidence>